<keyword evidence="6" id="KW-0131">Cell cycle</keyword>
<keyword evidence="1 2" id="KW-0344">Guanine-nucleotide releasing factor</keyword>
<dbReference type="GO" id="GO:0005886">
    <property type="term" value="C:plasma membrane"/>
    <property type="evidence" value="ECO:0007669"/>
    <property type="project" value="TreeGrafter"/>
</dbReference>
<dbReference type="InterPro" id="IPR023578">
    <property type="entry name" value="Ras_GEF_dom_sf"/>
</dbReference>
<evidence type="ECO:0000259" key="4">
    <source>
        <dbReference type="PROSITE" id="PS50009"/>
    </source>
</evidence>
<dbReference type="Gene3D" id="1.10.840.10">
    <property type="entry name" value="Ras guanine-nucleotide exchange factors catalytic domain"/>
    <property type="match status" value="1"/>
</dbReference>
<dbReference type="InterPro" id="IPR019804">
    <property type="entry name" value="Ras_G-nucl-exch_fac_CS"/>
</dbReference>
<evidence type="ECO:0000256" key="1">
    <source>
        <dbReference type="ARBA" id="ARBA00022658"/>
    </source>
</evidence>
<dbReference type="InterPro" id="IPR001895">
    <property type="entry name" value="RASGEF_cat_dom"/>
</dbReference>
<evidence type="ECO:0000256" key="3">
    <source>
        <dbReference type="SAM" id="MobiDB-lite"/>
    </source>
</evidence>
<feature type="region of interest" description="Disordered" evidence="3">
    <location>
        <begin position="621"/>
        <end position="642"/>
    </location>
</feature>
<dbReference type="PANTHER" id="PTHR23113">
    <property type="entry name" value="GUANINE NUCLEOTIDE EXCHANGE FACTOR"/>
    <property type="match status" value="1"/>
</dbReference>
<dbReference type="Gene3D" id="1.20.870.10">
    <property type="entry name" value="Son of sevenless (SoS) protein Chain: S domain 1"/>
    <property type="match status" value="1"/>
</dbReference>
<dbReference type="InterPro" id="IPR000651">
    <property type="entry name" value="Ras-like_Gua-exchang_fac_N"/>
</dbReference>
<dbReference type="SMART" id="SM00229">
    <property type="entry name" value="RasGEFN"/>
    <property type="match status" value="1"/>
</dbReference>
<evidence type="ECO:0000313" key="7">
    <source>
        <dbReference type="Proteomes" id="UP001194746"/>
    </source>
</evidence>
<dbReference type="SMART" id="SM00147">
    <property type="entry name" value="RasGEF"/>
    <property type="match status" value="1"/>
</dbReference>
<dbReference type="AlphaFoldDB" id="A0AAD4GQ45"/>
<dbReference type="PANTHER" id="PTHR23113:SF368">
    <property type="entry name" value="CELL DIVISION CONTROL PROTEIN 25"/>
    <property type="match status" value="1"/>
</dbReference>
<feature type="domain" description="N-terminal Ras-GEF" evidence="5">
    <location>
        <begin position="47"/>
        <end position="180"/>
    </location>
</feature>
<name>A0AAD4GQ45_ASPNN</name>
<dbReference type="Pfam" id="PF00618">
    <property type="entry name" value="RasGEF_N"/>
    <property type="match status" value="1"/>
</dbReference>
<proteinExistence type="predicted"/>
<dbReference type="PROSITE" id="PS00720">
    <property type="entry name" value="RASGEF"/>
    <property type="match status" value="1"/>
</dbReference>
<dbReference type="Pfam" id="PF00617">
    <property type="entry name" value="RasGEF"/>
    <property type="match status" value="1"/>
</dbReference>
<evidence type="ECO:0000313" key="6">
    <source>
        <dbReference type="EMBL" id="KAF9885929.1"/>
    </source>
</evidence>
<dbReference type="InterPro" id="IPR036964">
    <property type="entry name" value="RASGEF_cat_dom_sf"/>
</dbReference>
<dbReference type="CDD" id="cd06224">
    <property type="entry name" value="REM"/>
    <property type="match status" value="1"/>
</dbReference>
<feature type="region of interest" description="Disordered" evidence="3">
    <location>
        <begin position="679"/>
        <end position="706"/>
    </location>
</feature>
<dbReference type="CDD" id="cd00155">
    <property type="entry name" value="RasGEF"/>
    <property type="match status" value="1"/>
</dbReference>
<dbReference type="PROSITE" id="PS50009">
    <property type="entry name" value="RASGEF_CAT"/>
    <property type="match status" value="1"/>
</dbReference>
<feature type="domain" description="Ras-GEF" evidence="4">
    <location>
        <begin position="215"/>
        <end position="450"/>
    </location>
</feature>
<organism evidence="6 7">
    <name type="scientific">Aspergillus nanangensis</name>
    <dbReference type="NCBI Taxonomy" id="2582783"/>
    <lineage>
        <taxon>Eukaryota</taxon>
        <taxon>Fungi</taxon>
        <taxon>Dikarya</taxon>
        <taxon>Ascomycota</taxon>
        <taxon>Pezizomycotina</taxon>
        <taxon>Eurotiomycetes</taxon>
        <taxon>Eurotiomycetidae</taxon>
        <taxon>Eurotiales</taxon>
        <taxon>Aspergillaceae</taxon>
        <taxon>Aspergillus</taxon>
        <taxon>Aspergillus subgen. Circumdati</taxon>
    </lineage>
</organism>
<dbReference type="PROSITE" id="PS50212">
    <property type="entry name" value="RASGEF_NTER"/>
    <property type="match status" value="1"/>
</dbReference>
<comment type="caution">
    <text evidence="6">The sequence shown here is derived from an EMBL/GenBank/DDBJ whole genome shotgun (WGS) entry which is preliminary data.</text>
</comment>
<dbReference type="GO" id="GO:0051301">
    <property type="term" value="P:cell division"/>
    <property type="evidence" value="ECO:0007669"/>
    <property type="project" value="UniProtKB-KW"/>
</dbReference>
<dbReference type="EMBL" id="VCAU01000086">
    <property type="protein sequence ID" value="KAF9885929.1"/>
    <property type="molecule type" value="Genomic_DNA"/>
</dbReference>
<evidence type="ECO:0000259" key="5">
    <source>
        <dbReference type="PROSITE" id="PS50212"/>
    </source>
</evidence>
<gene>
    <name evidence="6" type="primary">CDC25_2</name>
    <name evidence="6" type="ORF">FE257_012219</name>
</gene>
<dbReference type="Proteomes" id="UP001194746">
    <property type="component" value="Unassembled WGS sequence"/>
</dbReference>
<dbReference type="InterPro" id="IPR008937">
    <property type="entry name" value="Ras-like_GEF"/>
</dbReference>
<dbReference type="GO" id="GO:0007265">
    <property type="term" value="P:Ras protein signal transduction"/>
    <property type="evidence" value="ECO:0007669"/>
    <property type="project" value="TreeGrafter"/>
</dbReference>
<dbReference type="SUPFAM" id="SSF48366">
    <property type="entry name" value="Ras GEF"/>
    <property type="match status" value="1"/>
</dbReference>
<evidence type="ECO:0000256" key="2">
    <source>
        <dbReference type="PROSITE-ProRule" id="PRU00168"/>
    </source>
</evidence>
<dbReference type="GO" id="GO:0005085">
    <property type="term" value="F:guanyl-nucleotide exchange factor activity"/>
    <property type="evidence" value="ECO:0007669"/>
    <property type="project" value="UniProtKB-KW"/>
</dbReference>
<sequence length="720" mass="80858">MDASSAASDHHRHARNTSALDEADDLPWFLALDHEDEVIYEAATDGPTPTVRGGTLLGLIEQLTRHNRLDVAFNEAFLTTYPTFVSASDLVDALLERFHLQAPAQLNAPDLDQWTEYKQKTVRVRVVNIMKTWLERFWLEPRDKATMDLLRHLQTQIQSSSAFMEIPISAQALGLVEQRLHGHEVPRRLVSPPTAAVPKPMTPKNMKKLKLLDIDPTEFARQLTILEARIFARIHQAECLNKTWQKKPPASSESPTGVNAMILQSNQLANWVGEIILGHDEMKKRVLAIKHFVAVAEKCRVLNNYATMMSIISGLGTSPVFRLHRTWSQVNPRVREALQEMRGVMSSEKNFARYRETLRRTSPPCVPFLGIYLTDLTFIDDGIPSLLQPEVINFSKRTKTAEILREMQTYQNMPYNLQPVAEIQEYVIRGIQAADDVSALYERSLQLEPRQTHEESMIRGGPYTATGSHMSSVVIATPSFDSPFLRAYAPILATYNLPRDSFYHFLDQLNKVISGSPPLQVLDATGGILQSVPILFPLHWLGSVVSGLANLGSQGVSKSRTDSFLRQANHDIFRPRGLTVELTKLDALAYLANIPILDSQGKVNRQSALFQRLLQHELGGRKPNSRITASSSSTSADEQPRDVDMRQQQILILQPWIAELELDVLPWTSKSKLTRFNAALKKRTSPNPPGSATGQQESESSDEAKGVRQCLWLVIRPAEV</sequence>
<reference evidence="6" key="2">
    <citation type="submission" date="2020-02" db="EMBL/GenBank/DDBJ databases">
        <authorList>
            <person name="Gilchrist C.L.M."/>
            <person name="Chooi Y.-H."/>
        </authorList>
    </citation>
    <scope>NUCLEOTIDE SEQUENCE</scope>
    <source>
        <strain evidence="6">MST-FP2251</strain>
    </source>
</reference>
<reference evidence="6" key="1">
    <citation type="journal article" date="2019" name="Beilstein J. Org. Chem.">
        <title>Nanangenines: drimane sesquiterpenoids as the dominant metabolite cohort of a novel Australian fungus, Aspergillus nanangensis.</title>
        <authorList>
            <person name="Lacey H.J."/>
            <person name="Gilchrist C.L.M."/>
            <person name="Crombie A."/>
            <person name="Kalaitzis J.A."/>
            <person name="Vuong D."/>
            <person name="Rutledge P.J."/>
            <person name="Turner P."/>
            <person name="Pitt J.I."/>
            <person name="Lacey E."/>
            <person name="Chooi Y.H."/>
            <person name="Piggott A.M."/>
        </authorList>
    </citation>
    <scope>NUCLEOTIDE SEQUENCE</scope>
    <source>
        <strain evidence="6">MST-FP2251</strain>
    </source>
</reference>
<keyword evidence="6" id="KW-0132">Cell division</keyword>
<keyword evidence="7" id="KW-1185">Reference proteome</keyword>
<accession>A0AAD4GQ45</accession>
<protein>
    <submittedName>
        <fullName evidence="6">Cell division cycle- protein</fullName>
    </submittedName>
</protein>